<evidence type="ECO:0000256" key="2">
    <source>
        <dbReference type="ARBA" id="ARBA00010777"/>
    </source>
</evidence>
<dbReference type="InterPro" id="IPR043597">
    <property type="entry name" value="TPH_dom"/>
</dbReference>
<evidence type="ECO:0000259" key="9">
    <source>
        <dbReference type="Pfam" id="PF13868"/>
    </source>
</evidence>
<evidence type="ECO:0000256" key="4">
    <source>
        <dbReference type="ARBA" id="ARBA00022490"/>
    </source>
</evidence>
<dbReference type="AlphaFoldDB" id="A0A2C9KAU7"/>
<dbReference type="VEuPathDB" id="VectorBase:BGLB017071"/>
<feature type="compositionally biased region" description="Acidic residues" evidence="8">
    <location>
        <begin position="460"/>
        <end position="471"/>
    </location>
</feature>
<dbReference type="GO" id="GO:0005813">
    <property type="term" value="C:centrosome"/>
    <property type="evidence" value="ECO:0007669"/>
    <property type="project" value="UniProtKB-SubCell"/>
</dbReference>
<dbReference type="Pfam" id="PF13868">
    <property type="entry name" value="TPH"/>
    <property type="match status" value="1"/>
</dbReference>
<dbReference type="EnsemblMetazoa" id="BGLB017071-RA">
    <property type="protein sequence ID" value="BGLB017071-PA"/>
    <property type="gene ID" value="BGLB017071"/>
</dbReference>
<dbReference type="VEuPathDB" id="VectorBase:BGLAX_029320"/>
<dbReference type="OrthoDB" id="6431598at2759"/>
<keyword evidence="5 7" id="KW-0175">Coiled coil</keyword>
<dbReference type="RefSeq" id="XP_013068302.2">
    <property type="nucleotide sequence ID" value="XM_013212848.2"/>
</dbReference>
<keyword evidence="4" id="KW-0963">Cytoplasm</keyword>
<feature type="coiled-coil region" evidence="7">
    <location>
        <begin position="171"/>
        <end position="248"/>
    </location>
</feature>
<protein>
    <recommendedName>
        <fullName evidence="3">Trichoplein keratin filament-binding protein</fullName>
    </recommendedName>
</protein>
<sequence>MALPTMRGYWSSRKNMYESAIVRQRNHEDDFRNKWSDTANYFKSSDVWAAKQNAWCSSQGLQDSLNAYNESKDKDTKSSNLRRRRDKLALKIAEENKAFEAELKGLSKSNYERLEEMKFRVDDLKSAREEKRQKLAEEKLYQHWRENNPDLRKVESALLQENVVGGWGDQIVEKEERLESARQEKIAFEHQMEEERLAALELERRKERERLKEEQALKEILREQMMEFKRREAEAKAWKQQQEELMRQKWELERIEEYQRKREEERKKKDLGRVLLRQHKTQMMHKSKVIQEELEQDRRLLEDLIAKENEQLALQSARREKARADAHWMKEVIEDQLKLEKAREAELEMLYQDEAARMWEKRASEWERERQARQRLMAEVLESRQEQIALKLEELQKQQEESLQRREELVREMEIAQQMTRREEENQKQNKLATKAELEEQMKANRTKQLEEKENLRLELEEEKEEEEDYEELLRQETERMHLRGHTGRDYSRKQAWM</sequence>
<feature type="compositionally biased region" description="Basic and acidic residues" evidence="8">
    <location>
        <begin position="418"/>
        <end position="459"/>
    </location>
</feature>
<evidence type="ECO:0000256" key="3">
    <source>
        <dbReference type="ARBA" id="ARBA00017328"/>
    </source>
</evidence>
<evidence type="ECO:0000256" key="5">
    <source>
        <dbReference type="ARBA" id="ARBA00023054"/>
    </source>
</evidence>
<feature type="coiled-coil region" evidence="7">
    <location>
        <begin position="287"/>
        <end position="327"/>
    </location>
</feature>
<evidence type="ECO:0000313" key="10">
    <source>
        <dbReference type="EnsemblMetazoa" id="BGLB017071-PA"/>
    </source>
</evidence>
<comment type="subcellular location">
    <subcellularLocation>
        <location evidence="1">Cytoplasm</location>
        <location evidence="1">Cytoskeleton</location>
        <location evidence="1">Microtubule organizing center</location>
        <location evidence="1">Centrosome</location>
    </subcellularLocation>
</comment>
<organism evidence="10 11">
    <name type="scientific">Biomphalaria glabrata</name>
    <name type="common">Bloodfluke planorb</name>
    <name type="synonym">Freshwater snail</name>
    <dbReference type="NCBI Taxonomy" id="6526"/>
    <lineage>
        <taxon>Eukaryota</taxon>
        <taxon>Metazoa</taxon>
        <taxon>Spiralia</taxon>
        <taxon>Lophotrochozoa</taxon>
        <taxon>Mollusca</taxon>
        <taxon>Gastropoda</taxon>
        <taxon>Heterobranchia</taxon>
        <taxon>Euthyneura</taxon>
        <taxon>Panpulmonata</taxon>
        <taxon>Hygrophila</taxon>
        <taxon>Lymnaeoidea</taxon>
        <taxon>Planorbidae</taxon>
        <taxon>Biomphalaria</taxon>
    </lineage>
</organism>
<evidence type="ECO:0000256" key="6">
    <source>
        <dbReference type="ARBA" id="ARBA00023212"/>
    </source>
</evidence>
<evidence type="ECO:0000256" key="7">
    <source>
        <dbReference type="SAM" id="Coils"/>
    </source>
</evidence>
<dbReference type="GO" id="GO:0006915">
    <property type="term" value="P:apoptotic process"/>
    <property type="evidence" value="ECO:0007669"/>
    <property type="project" value="TreeGrafter"/>
</dbReference>
<dbReference type="PANTHER" id="PTHR31183">
    <property type="entry name" value="TRICHOPLEIN KERATIN FILAMENT-BINDING PROTEIN FAMILY MEMBER"/>
    <property type="match status" value="1"/>
</dbReference>
<reference evidence="10" key="1">
    <citation type="submission" date="2020-05" db="UniProtKB">
        <authorList>
            <consortium name="EnsemblMetazoa"/>
        </authorList>
    </citation>
    <scope>IDENTIFICATION</scope>
    <source>
        <strain evidence="10">BB02</strain>
    </source>
</reference>
<dbReference type="InterPro" id="IPR043596">
    <property type="entry name" value="CFAP53/TCHP"/>
</dbReference>
<gene>
    <name evidence="10" type="primary">106056224</name>
</gene>
<dbReference type="KEGG" id="bgt:106056224"/>
<dbReference type="PANTHER" id="PTHR31183:SF2">
    <property type="entry name" value="TRICHOPLEIN KERATIN FILAMENT-BINDING PROTEIN"/>
    <property type="match status" value="1"/>
</dbReference>
<comment type="similarity">
    <text evidence="2">Belongs to the TCHP family.</text>
</comment>
<keyword evidence="6" id="KW-0206">Cytoskeleton</keyword>
<proteinExistence type="inferred from homology"/>
<name>A0A2C9KAU7_BIOGL</name>
<evidence type="ECO:0000256" key="1">
    <source>
        <dbReference type="ARBA" id="ARBA00004300"/>
    </source>
</evidence>
<feature type="region of interest" description="Disordered" evidence="8">
    <location>
        <begin position="418"/>
        <end position="473"/>
    </location>
</feature>
<dbReference type="GO" id="GO:0045095">
    <property type="term" value="C:keratin filament"/>
    <property type="evidence" value="ECO:0007669"/>
    <property type="project" value="TreeGrafter"/>
</dbReference>
<evidence type="ECO:0000313" key="11">
    <source>
        <dbReference type="Proteomes" id="UP000076420"/>
    </source>
</evidence>
<dbReference type="STRING" id="6526.A0A2C9KAU7"/>
<feature type="region of interest" description="Disordered" evidence="8">
    <location>
        <begin position="479"/>
        <end position="498"/>
    </location>
</feature>
<evidence type="ECO:0000256" key="8">
    <source>
        <dbReference type="SAM" id="MobiDB-lite"/>
    </source>
</evidence>
<dbReference type="Proteomes" id="UP000076420">
    <property type="component" value="Unassembled WGS sequence"/>
</dbReference>
<feature type="domain" description="Trichohyalin-plectin-homology" evidence="9">
    <location>
        <begin position="144"/>
        <end position="481"/>
    </location>
</feature>
<accession>A0A2C9KAU7</accession>